<dbReference type="AlphaFoldDB" id="A0A6C0LEX7"/>
<proteinExistence type="predicted"/>
<accession>A0A6C0LEX7</accession>
<name>A0A6C0LEX7_9ZZZZ</name>
<protein>
    <submittedName>
        <fullName evidence="2">Uncharacterized protein</fullName>
    </submittedName>
</protein>
<evidence type="ECO:0000313" key="2">
    <source>
        <dbReference type="EMBL" id="QHU28114.1"/>
    </source>
</evidence>
<dbReference type="EMBL" id="MN740469">
    <property type="protein sequence ID" value="QHU28114.1"/>
    <property type="molecule type" value="Genomic_DNA"/>
</dbReference>
<feature type="transmembrane region" description="Helical" evidence="1">
    <location>
        <begin position="98"/>
        <end position="119"/>
    </location>
</feature>
<keyword evidence="1" id="KW-1133">Transmembrane helix</keyword>
<keyword evidence="1" id="KW-0472">Membrane</keyword>
<organism evidence="2">
    <name type="scientific">viral metagenome</name>
    <dbReference type="NCBI Taxonomy" id="1070528"/>
    <lineage>
        <taxon>unclassified sequences</taxon>
        <taxon>metagenomes</taxon>
        <taxon>organismal metagenomes</taxon>
    </lineage>
</organism>
<feature type="transmembrane region" description="Helical" evidence="1">
    <location>
        <begin position="63"/>
        <end position="86"/>
    </location>
</feature>
<sequence length="123" mass="12893">MDATDLSDLLGNAPSQQPAFAPMVTGGGDPFISPINTMSTKPAPDYSGQVSILRYSIKGLLSYFSYFLAAVTISLSMPRTLILQYIPNSYTSGGVVSYTGAAVLGGAALLITFVLNAVFNALF</sequence>
<keyword evidence="1" id="KW-0812">Transmembrane</keyword>
<reference evidence="2" key="1">
    <citation type="journal article" date="2020" name="Nature">
        <title>Giant virus diversity and host interactions through global metagenomics.</title>
        <authorList>
            <person name="Schulz F."/>
            <person name="Roux S."/>
            <person name="Paez-Espino D."/>
            <person name="Jungbluth S."/>
            <person name="Walsh D.A."/>
            <person name="Denef V.J."/>
            <person name="McMahon K.D."/>
            <person name="Konstantinidis K.T."/>
            <person name="Eloe-Fadrosh E.A."/>
            <person name="Kyrpides N.C."/>
            <person name="Woyke T."/>
        </authorList>
    </citation>
    <scope>NUCLEOTIDE SEQUENCE</scope>
    <source>
        <strain evidence="2">GVMAG-M-3300027770-17</strain>
    </source>
</reference>
<evidence type="ECO:0000256" key="1">
    <source>
        <dbReference type="SAM" id="Phobius"/>
    </source>
</evidence>